<reference evidence="1 2" key="1">
    <citation type="submission" date="2019-09" db="EMBL/GenBank/DDBJ databases">
        <authorList>
            <person name="Silva M."/>
            <person name="Pereira G."/>
            <person name="Lopes-Da-Costa L."/>
            <person name="Silva E."/>
        </authorList>
    </citation>
    <scope>NUCLEOTIDE SEQUENCE [LARGE SCALE GENOMIC DNA]</scope>
    <source>
        <strain evidence="1 2">FMV-PI01</strain>
    </source>
</reference>
<evidence type="ECO:0000313" key="1">
    <source>
        <dbReference type="EMBL" id="MSN96343.1"/>
    </source>
</evidence>
<proteinExistence type="predicted"/>
<dbReference type="RefSeq" id="WP_154570611.1">
    <property type="nucleotide sequence ID" value="NZ_VWSJ01000010.1"/>
</dbReference>
<dbReference type="EMBL" id="VWSJ01000010">
    <property type="protein sequence ID" value="MSN96343.1"/>
    <property type="molecule type" value="Genomic_DNA"/>
</dbReference>
<organism evidence="1 2">
    <name type="scientific">Campylobacter portucalensis</name>
    <dbReference type="NCBI Taxonomy" id="2608384"/>
    <lineage>
        <taxon>Bacteria</taxon>
        <taxon>Pseudomonadati</taxon>
        <taxon>Campylobacterota</taxon>
        <taxon>Epsilonproteobacteria</taxon>
        <taxon>Campylobacterales</taxon>
        <taxon>Campylobacteraceae</taxon>
        <taxon>Campylobacter</taxon>
    </lineage>
</organism>
<gene>
    <name evidence="1" type="ORF">F1B92_03915</name>
</gene>
<dbReference type="AlphaFoldDB" id="A0A6L5WKG0"/>
<name>A0A6L5WKG0_9BACT</name>
<reference evidence="1 2" key="2">
    <citation type="submission" date="2020-03" db="EMBL/GenBank/DDBJ databases">
        <title>Campylobacter portucalensis sp. nov., a new species of Campylobacter isolated from the reproductive tract of bulls.</title>
        <authorList>
            <person name="Silva M.F."/>
            <person name="Pereira G."/>
            <person name="Carneiro C."/>
            <person name="Hemphill A."/>
            <person name="Mateus L."/>
            <person name="Lopes-Da-Costa L."/>
            <person name="Silva E."/>
        </authorList>
    </citation>
    <scope>NUCLEOTIDE SEQUENCE [LARGE SCALE GENOMIC DNA]</scope>
    <source>
        <strain evidence="1 2">FMV-PI01</strain>
    </source>
</reference>
<sequence>MDIYIARDGDTLDMICFKIYKTLDSDIYALFLRANADILHKDSLDRGDLVNLPNLELKKVDEVKYLWD</sequence>
<protein>
    <submittedName>
        <fullName evidence="1">Phage tail protein</fullName>
    </submittedName>
</protein>
<keyword evidence="2" id="KW-1185">Reference proteome</keyword>
<comment type="caution">
    <text evidence="1">The sequence shown here is derived from an EMBL/GenBank/DDBJ whole genome shotgun (WGS) entry which is preliminary data.</text>
</comment>
<evidence type="ECO:0000313" key="2">
    <source>
        <dbReference type="Proteomes" id="UP000476338"/>
    </source>
</evidence>
<accession>A0A6L5WKG0</accession>
<dbReference type="Proteomes" id="UP000476338">
    <property type="component" value="Unassembled WGS sequence"/>
</dbReference>